<proteinExistence type="predicted"/>
<keyword evidence="1" id="KW-1133">Transmembrane helix</keyword>
<feature type="transmembrane region" description="Helical" evidence="1">
    <location>
        <begin position="68"/>
        <end position="87"/>
    </location>
</feature>
<keyword evidence="3" id="KW-1185">Reference proteome</keyword>
<organism evidence="2 3">
    <name type="scientific">Thioclava kandeliae</name>
    <dbReference type="NCBI Taxonomy" id="3070818"/>
    <lineage>
        <taxon>Bacteria</taxon>
        <taxon>Pseudomonadati</taxon>
        <taxon>Pseudomonadota</taxon>
        <taxon>Alphaproteobacteria</taxon>
        <taxon>Rhodobacterales</taxon>
        <taxon>Paracoccaceae</taxon>
        <taxon>Thioclava</taxon>
    </lineage>
</organism>
<evidence type="ECO:0000313" key="3">
    <source>
        <dbReference type="Proteomes" id="UP001438953"/>
    </source>
</evidence>
<reference evidence="2 3" key="2">
    <citation type="submission" date="2024-06" db="EMBL/GenBank/DDBJ databases">
        <title>Thioclava kandeliae sp. nov. from a rhizosphere soil sample of Kandelia candel in a mangrove.</title>
        <authorList>
            <person name="Mu T."/>
        </authorList>
    </citation>
    <scope>NUCLEOTIDE SEQUENCE [LARGE SCALE GENOMIC DNA]</scope>
    <source>
        <strain evidence="2 3">CPCC 100088</strain>
    </source>
</reference>
<sequence length="472" mass="48592">MPLSARAVSRLDRATGLLAILMIGGLIIGQVGEKFLPVLGGVTWIAAGAAIMLAILRIGAVQRMAQISAVLSVGIAIVIALMVPEALPRMEGALFQGTAFSAFLTSLGLIRGPVRASKLVERAAARLFAASASRRASAVTFGAQGLSVLFNIGTIGMMSDIAENHATHARAQGRTPINTRVMTLSALRGTILATIWNPIGVGFAIVTTAIPGLDPAAFLMLAVVSALVITLGGLFVLRSETARDHTPDPDLAQDMKGGRALVLILSVVLGLIVVTLALHRLLEISFLVAACMVLPVLSWGWPFVEPGIRAALKGTDRLSGLGKASASMANEATIFLAAAVIGAGISVAFNSLGWGAALGGAALPAIALILGCLYLVPLAASLMIPHSIVVVMIAQLLGPGPVGAEHPLALGLGLCLAWAMAISASPISAMSIITGRQLGVTPAHVTFDLNRRFTLFGLAASTVLLVLTYLFL</sequence>
<dbReference type="EMBL" id="JAYWLC010000003">
    <property type="protein sequence ID" value="MER5171287.1"/>
    <property type="molecule type" value="Genomic_DNA"/>
</dbReference>
<feature type="transmembrane region" description="Helical" evidence="1">
    <location>
        <begin position="383"/>
        <end position="402"/>
    </location>
</feature>
<feature type="transmembrane region" description="Helical" evidence="1">
    <location>
        <begin position="354"/>
        <end position="376"/>
    </location>
</feature>
<keyword evidence="1" id="KW-0812">Transmembrane</keyword>
<feature type="transmembrane region" description="Helical" evidence="1">
    <location>
        <begin position="325"/>
        <end position="348"/>
    </location>
</feature>
<feature type="transmembrane region" description="Helical" evidence="1">
    <location>
        <begin position="284"/>
        <end position="304"/>
    </location>
</feature>
<evidence type="ECO:0008006" key="4">
    <source>
        <dbReference type="Google" id="ProtNLM"/>
    </source>
</evidence>
<feature type="transmembrane region" description="Helical" evidence="1">
    <location>
        <begin position="12"/>
        <end position="29"/>
    </location>
</feature>
<feature type="transmembrane region" description="Helical" evidence="1">
    <location>
        <begin position="453"/>
        <end position="471"/>
    </location>
</feature>
<feature type="transmembrane region" description="Helical" evidence="1">
    <location>
        <begin position="35"/>
        <end position="56"/>
    </location>
</feature>
<feature type="transmembrane region" description="Helical" evidence="1">
    <location>
        <begin position="216"/>
        <end position="237"/>
    </location>
</feature>
<gene>
    <name evidence="2" type="ORF">VSX56_05800</name>
</gene>
<accession>A0ABV1SEF3</accession>
<feature type="transmembrane region" description="Helical" evidence="1">
    <location>
        <begin position="93"/>
        <end position="110"/>
    </location>
</feature>
<comment type="caution">
    <text evidence="2">The sequence shown here is derived from an EMBL/GenBank/DDBJ whole genome shotgun (WGS) entry which is preliminary data.</text>
</comment>
<dbReference type="RefSeq" id="WP_350935528.1">
    <property type="nucleotide sequence ID" value="NZ_JAYWLC010000003.1"/>
</dbReference>
<evidence type="ECO:0000256" key="1">
    <source>
        <dbReference type="SAM" id="Phobius"/>
    </source>
</evidence>
<feature type="transmembrane region" description="Helical" evidence="1">
    <location>
        <begin position="258"/>
        <end position="278"/>
    </location>
</feature>
<evidence type="ECO:0000313" key="2">
    <source>
        <dbReference type="EMBL" id="MER5171287.1"/>
    </source>
</evidence>
<keyword evidence="1" id="KW-0472">Membrane</keyword>
<feature type="transmembrane region" description="Helical" evidence="1">
    <location>
        <begin position="408"/>
        <end position="433"/>
    </location>
</feature>
<name>A0ABV1SEF3_9RHOB</name>
<reference evidence="2 3" key="1">
    <citation type="submission" date="2024-01" db="EMBL/GenBank/DDBJ databases">
        <authorList>
            <person name="Deng Y."/>
            <person name="Su J."/>
        </authorList>
    </citation>
    <scope>NUCLEOTIDE SEQUENCE [LARGE SCALE GENOMIC DNA]</scope>
    <source>
        <strain evidence="2 3">CPCC 100088</strain>
    </source>
</reference>
<feature type="transmembrane region" description="Helical" evidence="1">
    <location>
        <begin position="190"/>
        <end position="210"/>
    </location>
</feature>
<dbReference type="Proteomes" id="UP001438953">
    <property type="component" value="Unassembled WGS sequence"/>
</dbReference>
<protein>
    <recommendedName>
        <fullName evidence="4">H+/citrate symporter</fullName>
    </recommendedName>
</protein>